<dbReference type="EMBL" id="JBHSMP010000011">
    <property type="protein sequence ID" value="MFC5428823.1"/>
    <property type="molecule type" value="Genomic_DNA"/>
</dbReference>
<protein>
    <submittedName>
        <fullName evidence="2">Aminotransferase class IV</fullName>
    </submittedName>
</protein>
<dbReference type="Gene3D" id="3.20.10.10">
    <property type="entry name" value="D-amino Acid Aminotransferase, subunit A, domain 2"/>
    <property type="match status" value="1"/>
</dbReference>
<evidence type="ECO:0000313" key="2">
    <source>
        <dbReference type="EMBL" id="MFC5428823.1"/>
    </source>
</evidence>
<dbReference type="InterPro" id="IPR050571">
    <property type="entry name" value="Class-IV_PLP-Dep_Aminotrnsfr"/>
</dbReference>
<dbReference type="Gene3D" id="3.30.470.10">
    <property type="match status" value="1"/>
</dbReference>
<dbReference type="InterPro" id="IPR043131">
    <property type="entry name" value="BCAT-like_N"/>
</dbReference>
<dbReference type="InterPro" id="IPR001544">
    <property type="entry name" value="Aminotrans_IV"/>
</dbReference>
<keyword evidence="3" id="KW-1185">Reference proteome</keyword>
<sequence length="298" mass="33181">MIAPAWQNGRIVELADARIAATAPGVLRARAVFDGCRLFVRGWGHRKRAFTISMSHHIARLQASCDALGIHLAYTSSELVDAARVVIQLMQPHYDMGLRWFVSERENQSGSVGADVTVFARSLHGYTKPRPYRLNFAKRARWVGHGIPYSVKTMSHYAASRTETLSAQQNGFDDCLFVNQFGDVAETPRANLIFVASNELHSPRPEDGILSGITCKSLRHVIGKHSTFRWCERRVSVSDLASYTGALMLSSSLGVVPIERIGPFEYLTVASRAVADLWHTAMLNPAQLFLTDIDEFDY</sequence>
<dbReference type="InterPro" id="IPR036038">
    <property type="entry name" value="Aminotransferase-like"/>
</dbReference>
<evidence type="ECO:0000256" key="1">
    <source>
        <dbReference type="ARBA" id="ARBA00009320"/>
    </source>
</evidence>
<keyword evidence="2" id="KW-0808">Transferase</keyword>
<dbReference type="PANTHER" id="PTHR42743:SF13">
    <property type="entry name" value="P-LOOP CONTAINING NUCLEOSIDE TRIPHOSPHATE HYDROLASE PROTEIN"/>
    <property type="match status" value="1"/>
</dbReference>
<evidence type="ECO:0000313" key="3">
    <source>
        <dbReference type="Proteomes" id="UP001596103"/>
    </source>
</evidence>
<comment type="similarity">
    <text evidence="1">Belongs to the class-IV pyridoxal-phosphate-dependent aminotransferase family.</text>
</comment>
<comment type="caution">
    <text evidence="2">The sequence shown here is derived from an EMBL/GenBank/DDBJ whole genome shotgun (WGS) entry which is preliminary data.</text>
</comment>
<dbReference type="Proteomes" id="UP001596103">
    <property type="component" value="Unassembled WGS sequence"/>
</dbReference>
<dbReference type="RefSeq" id="WP_377710790.1">
    <property type="nucleotide sequence ID" value="NZ_JBHSMP010000011.1"/>
</dbReference>
<gene>
    <name evidence="2" type="ORF">ACFPTO_08410</name>
</gene>
<dbReference type="InterPro" id="IPR043132">
    <property type="entry name" value="BCAT-like_C"/>
</dbReference>
<dbReference type="GO" id="GO:0008483">
    <property type="term" value="F:transaminase activity"/>
    <property type="evidence" value="ECO:0007669"/>
    <property type="project" value="UniProtKB-KW"/>
</dbReference>
<dbReference type="Pfam" id="PF01063">
    <property type="entry name" value="Aminotran_4"/>
    <property type="match status" value="1"/>
</dbReference>
<dbReference type="SUPFAM" id="SSF56752">
    <property type="entry name" value="D-aminoacid aminotransferase-like PLP-dependent enzymes"/>
    <property type="match status" value="1"/>
</dbReference>
<keyword evidence="2" id="KW-0032">Aminotransferase</keyword>
<accession>A0ABW0J705</accession>
<dbReference type="PANTHER" id="PTHR42743">
    <property type="entry name" value="AMINO-ACID AMINOTRANSFERASE"/>
    <property type="match status" value="1"/>
</dbReference>
<organism evidence="2 3">
    <name type="scientific">Paraburkholderia denitrificans</name>
    <dbReference type="NCBI Taxonomy" id="694025"/>
    <lineage>
        <taxon>Bacteria</taxon>
        <taxon>Pseudomonadati</taxon>
        <taxon>Pseudomonadota</taxon>
        <taxon>Betaproteobacteria</taxon>
        <taxon>Burkholderiales</taxon>
        <taxon>Burkholderiaceae</taxon>
        <taxon>Paraburkholderia</taxon>
    </lineage>
</organism>
<proteinExistence type="inferred from homology"/>
<name>A0ABW0J705_9BURK</name>
<reference evidence="3" key="1">
    <citation type="journal article" date="2019" name="Int. J. Syst. Evol. Microbiol.">
        <title>The Global Catalogue of Microorganisms (GCM) 10K type strain sequencing project: providing services to taxonomists for standard genome sequencing and annotation.</title>
        <authorList>
            <consortium name="The Broad Institute Genomics Platform"/>
            <consortium name="The Broad Institute Genome Sequencing Center for Infectious Disease"/>
            <person name="Wu L."/>
            <person name="Ma J."/>
        </authorList>
    </citation>
    <scope>NUCLEOTIDE SEQUENCE [LARGE SCALE GENOMIC DNA]</scope>
    <source>
        <strain evidence="3">CCUG 56042</strain>
    </source>
</reference>